<evidence type="ECO:0000256" key="5">
    <source>
        <dbReference type="ARBA" id="ARBA00023136"/>
    </source>
</evidence>
<feature type="transmembrane region" description="Helical" evidence="6">
    <location>
        <begin position="108"/>
        <end position="128"/>
    </location>
</feature>
<keyword evidence="3 6" id="KW-0812">Transmembrane</keyword>
<sequence>MSALTLWMVAAAILLLAGGILLWQNAQLHQQQDATSAFVDHQIRNMEQMQSVTFEEADTEAVLQPRVESNAWRKFLLRAGIVATPLFYVILIAPGIALVVLAALFGGVLSALGTAFLYVTLSYFRLWLKATRRHQKMVRQLPAFLDTMVRLTIVGNSLESAFQATVLTTDAPLRELLDRSNRLVQAGMDLEHALLQKARVFQVKELELIAAVIGVALRFGGRADTVLERMAAFMRDREYAQNELVALSAEVRLSAWILGLLPIGMGVFMVIFNNRMFVTMLEDPIGKNLLIFAVVLEMIGAYWLYRLAKSV</sequence>
<dbReference type="Proteomes" id="UP000657372">
    <property type="component" value="Unassembled WGS sequence"/>
</dbReference>
<keyword evidence="2" id="KW-1003">Cell membrane</keyword>
<dbReference type="PANTHER" id="PTHR35007">
    <property type="entry name" value="INTEGRAL MEMBRANE PROTEIN-RELATED"/>
    <property type="match status" value="1"/>
</dbReference>
<comment type="subcellular location">
    <subcellularLocation>
        <location evidence="1">Cell membrane</location>
        <topology evidence="1">Multi-pass membrane protein</topology>
    </subcellularLocation>
</comment>
<evidence type="ECO:0000256" key="3">
    <source>
        <dbReference type="ARBA" id="ARBA00022692"/>
    </source>
</evidence>
<dbReference type="EMBL" id="JADOEL010000008">
    <property type="protein sequence ID" value="MBF8178355.1"/>
    <property type="molecule type" value="Genomic_DNA"/>
</dbReference>
<keyword evidence="5 6" id="KW-0472">Membrane</keyword>
<evidence type="ECO:0000259" key="7">
    <source>
        <dbReference type="Pfam" id="PF00482"/>
    </source>
</evidence>
<evidence type="ECO:0000313" key="9">
    <source>
        <dbReference type="Proteomes" id="UP000657372"/>
    </source>
</evidence>
<gene>
    <name evidence="8" type="ORF">IXC47_11740</name>
</gene>
<feature type="transmembrane region" description="Helical" evidence="6">
    <location>
        <begin position="75"/>
        <end position="102"/>
    </location>
</feature>
<dbReference type="PANTHER" id="PTHR35007:SF1">
    <property type="entry name" value="PILUS ASSEMBLY PROTEIN"/>
    <property type="match status" value="1"/>
</dbReference>
<feature type="transmembrane region" description="Helical" evidence="6">
    <location>
        <begin position="253"/>
        <end position="273"/>
    </location>
</feature>
<feature type="domain" description="Type II secretion system protein GspF" evidence="7">
    <location>
        <begin position="144"/>
        <end position="270"/>
    </location>
</feature>
<evidence type="ECO:0000313" key="8">
    <source>
        <dbReference type="EMBL" id="MBF8178355.1"/>
    </source>
</evidence>
<dbReference type="Pfam" id="PF00482">
    <property type="entry name" value="T2SSF"/>
    <property type="match status" value="1"/>
</dbReference>
<dbReference type="InterPro" id="IPR018076">
    <property type="entry name" value="T2SS_GspF_dom"/>
</dbReference>
<feature type="transmembrane region" description="Helical" evidence="6">
    <location>
        <begin position="6"/>
        <end position="23"/>
    </location>
</feature>
<dbReference type="RefSeq" id="WP_195875737.1">
    <property type="nucleotide sequence ID" value="NZ_JADOEL010000008.1"/>
</dbReference>
<protein>
    <submittedName>
        <fullName evidence="8">Type II secretion system F family protein</fullName>
    </submittedName>
</protein>
<evidence type="ECO:0000256" key="6">
    <source>
        <dbReference type="SAM" id="Phobius"/>
    </source>
</evidence>
<keyword evidence="9" id="KW-1185">Reference proteome</keyword>
<feature type="transmembrane region" description="Helical" evidence="6">
    <location>
        <begin position="285"/>
        <end position="305"/>
    </location>
</feature>
<proteinExistence type="predicted"/>
<organism evidence="8 9">
    <name type="scientific">Herminiimonas contaminans</name>
    <dbReference type="NCBI Taxonomy" id="1111140"/>
    <lineage>
        <taxon>Bacteria</taxon>
        <taxon>Pseudomonadati</taxon>
        <taxon>Pseudomonadota</taxon>
        <taxon>Betaproteobacteria</taxon>
        <taxon>Burkholderiales</taxon>
        <taxon>Oxalobacteraceae</taxon>
        <taxon>Herminiimonas</taxon>
    </lineage>
</organism>
<keyword evidence="4 6" id="KW-1133">Transmembrane helix</keyword>
<evidence type="ECO:0000256" key="1">
    <source>
        <dbReference type="ARBA" id="ARBA00004651"/>
    </source>
</evidence>
<evidence type="ECO:0000256" key="4">
    <source>
        <dbReference type="ARBA" id="ARBA00022989"/>
    </source>
</evidence>
<reference evidence="8 9" key="1">
    <citation type="submission" date="2020-11" db="EMBL/GenBank/DDBJ databases">
        <title>WGS of Herminiimonas contaminans strain Marseille-Q4544 isolated from planarians Schmidtea mediterranea.</title>
        <authorList>
            <person name="Kangale L."/>
        </authorList>
    </citation>
    <scope>NUCLEOTIDE SEQUENCE [LARGE SCALE GENOMIC DNA]</scope>
    <source>
        <strain evidence="8 9">Marseille-Q4544</strain>
    </source>
</reference>
<dbReference type="InterPro" id="IPR042094">
    <property type="entry name" value="T2SS_GspF_sf"/>
</dbReference>
<accession>A0ABS0EUE8</accession>
<comment type="caution">
    <text evidence="8">The sequence shown here is derived from an EMBL/GenBank/DDBJ whole genome shotgun (WGS) entry which is preliminary data.</text>
</comment>
<evidence type="ECO:0000256" key="2">
    <source>
        <dbReference type="ARBA" id="ARBA00022475"/>
    </source>
</evidence>
<name>A0ABS0EUE8_9BURK</name>
<dbReference type="Gene3D" id="1.20.81.30">
    <property type="entry name" value="Type II secretion system (T2SS), domain F"/>
    <property type="match status" value="1"/>
</dbReference>